<comment type="caution">
    <text evidence="2">The sequence shown here is derived from an EMBL/GenBank/DDBJ whole genome shotgun (WGS) entry which is preliminary data.</text>
</comment>
<name>A0A316I8T8_9PSEU</name>
<dbReference type="InterPro" id="IPR000157">
    <property type="entry name" value="TIR_dom"/>
</dbReference>
<organism evidence="2 3">
    <name type="scientific">Lentzea atacamensis</name>
    <dbReference type="NCBI Taxonomy" id="531938"/>
    <lineage>
        <taxon>Bacteria</taxon>
        <taxon>Bacillati</taxon>
        <taxon>Actinomycetota</taxon>
        <taxon>Actinomycetes</taxon>
        <taxon>Pseudonocardiales</taxon>
        <taxon>Pseudonocardiaceae</taxon>
        <taxon>Lentzea</taxon>
    </lineage>
</organism>
<dbReference type="AlphaFoldDB" id="A0A316I8T8"/>
<evidence type="ECO:0000313" key="3">
    <source>
        <dbReference type="Proteomes" id="UP000246005"/>
    </source>
</evidence>
<evidence type="ECO:0000259" key="1">
    <source>
        <dbReference type="SMART" id="SM00255"/>
    </source>
</evidence>
<gene>
    <name evidence="2" type="ORF">C8D88_102732</name>
</gene>
<dbReference type="SMART" id="SM00255">
    <property type="entry name" value="TIR"/>
    <property type="match status" value="1"/>
</dbReference>
<dbReference type="Gene3D" id="3.40.50.10140">
    <property type="entry name" value="Toll/interleukin-1 receptor homology (TIR) domain"/>
    <property type="match status" value="1"/>
</dbReference>
<dbReference type="SUPFAM" id="SSF52200">
    <property type="entry name" value="Toll/Interleukin receptor TIR domain"/>
    <property type="match status" value="1"/>
</dbReference>
<evidence type="ECO:0000313" key="2">
    <source>
        <dbReference type="EMBL" id="PWK89459.1"/>
    </source>
</evidence>
<feature type="domain" description="TIR" evidence="1">
    <location>
        <begin position="9"/>
        <end position="163"/>
    </location>
</feature>
<dbReference type="Proteomes" id="UP000246005">
    <property type="component" value="Unassembled WGS sequence"/>
</dbReference>
<dbReference type="RefSeq" id="WP_170154839.1">
    <property type="nucleotide sequence ID" value="NZ_QGHB01000002.1"/>
</dbReference>
<reference evidence="2 3" key="1">
    <citation type="submission" date="2018-05" db="EMBL/GenBank/DDBJ databases">
        <title>Genomic Encyclopedia of Type Strains, Phase IV (KMG-IV): sequencing the most valuable type-strain genomes for metagenomic binning, comparative biology and taxonomic classification.</title>
        <authorList>
            <person name="Goeker M."/>
        </authorList>
    </citation>
    <scope>NUCLEOTIDE SEQUENCE [LARGE SCALE GENOMIC DNA]</scope>
    <source>
        <strain evidence="2 3">DSM 45480</strain>
    </source>
</reference>
<dbReference type="InterPro" id="IPR035897">
    <property type="entry name" value="Toll_tir_struct_dom_sf"/>
</dbReference>
<proteinExistence type="predicted"/>
<dbReference type="GO" id="GO:0007165">
    <property type="term" value="P:signal transduction"/>
    <property type="evidence" value="ECO:0007669"/>
    <property type="project" value="InterPro"/>
</dbReference>
<dbReference type="Pfam" id="PF13676">
    <property type="entry name" value="TIR_2"/>
    <property type="match status" value="1"/>
</dbReference>
<sequence>MTPFPDAPPIRCFLSYARQDDVVMDFVDPFATALRHYAYADRGRDLEIFLDREAIGWGDLAQPAIRASVRSATVFLPVLTRRYFDRPYCREELFVFYNQAYVEGVRGLLLPVVLLGHDHLTDDNPDLAVQIIVERQHRSVREAWLDGPASPAWRRTMLALAGELVDHVEEAERRLVTEADSHLPDAAEAVADIERFGYDTGHVVELTSQVLQQFQNIVVTATDDASRAEALLPGALRLRDSARAYERRVSEVDRLVRARPVRLGPGAAALRELVDAIEQLLTSTANAELMSVPMRRPMIAFREGLTALRSAVNMVTAWKDLPNPGQ</sequence>
<accession>A0A316I8T8</accession>
<dbReference type="EMBL" id="QGHB01000002">
    <property type="protein sequence ID" value="PWK89459.1"/>
    <property type="molecule type" value="Genomic_DNA"/>
</dbReference>
<protein>
    <submittedName>
        <fullName evidence="2">TIR domain-containing protein</fullName>
    </submittedName>
</protein>